<name>M6DHU3_9LEPT</name>
<evidence type="ECO:0000313" key="2">
    <source>
        <dbReference type="Proteomes" id="UP000011988"/>
    </source>
</evidence>
<dbReference type="EMBL" id="ANIK01000003">
    <property type="protein sequence ID" value="EMJ98075.1"/>
    <property type="molecule type" value="Genomic_DNA"/>
</dbReference>
<comment type="caution">
    <text evidence="1">The sequence shown here is derived from an EMBL/GenBank/DDBJ whole genome shotgun (WGS) entry which is preliminary data.</text>
</comment>
<sequence>MDSFRFRAGCTDMRRFRNFVSAIWWTEGKKETFFAESGGSYGKRTNRSTIRRI</sequence>
<reference evidence="1 2" key="1">
    <citation type="submission" date="2013-01" db="EMBL/GenBank/DDBJ databases">
        <authorList>
            <person name="Harkins D.M."/>
            <person name="Durkin A.S."/>
            <person name="Brinkac L.M."/>
            <person name="Haft D.H."/>
            <person name="Selengut J.D."/>
            <person name="Sanka R."/>
            <person name="DePew J."/>
            <person name="Purushe J."/>
            <person name="Galloway R.L."/>
            <person name="Vinetz J.M."/>
            <person name="Sutton G.G."/>
            <person name="Nierman W.C."/>
            <person name="Fouts D.E."/>
        </authorList>
    </citation>
    <scope>NUCLEOTIDE SEQUENCE [LARGE SCALE GENOMIC DNA]</scope>
    <source>
        <strain evidence="1 2">79601</strain>
    </source>
</reference>
<gene>
    <name evidence="1" type="ORF">LEP1GSC194_2400</name>
</gene>
<evidence type="ECO:0000313" key="1">
    <source>
        <dbReference type="EMBL" id="EMJ98075.1"/>
    </source>
</evidence>
<proteinExistence type="predicted"/>
<accession>M6DHU3</accession>
<organism evidence="1 2">
    <name type="scientific">Leptospira alstonii serovar Sichuan str. 79601</name>
    <dbReference type="NCBI Taxonomy" id="1218565"/>
    <lineage>
        <taxon>Bacteria</taxon>
        <taxon>Pseudomonadati</taxon>
        <taxon>Spirochaetota</taxon>
        <taxon>Spirochaetia</taxon>
        <taxon>Leptospirales</taxon>
        <taxon>Leptospiraceae</taxon>
        <taxon>Leptospira</taxon>
    </lineage>
</organism>
<dbReference type="AlphaFoldDB" id="M6DHU3"/>
<dbReference type="Proteomes" id="UP000011988">
    <property type="component" value="Unassembled WGS sequence"/>
</dbReference>
<dbReference type="PATRIC" id="fig|1218565.3.peg.87"/>
<protein>
    <submittedName>
        <fullName evidence="1">Uncharacterized protein</fullName>
    </submittedName>
</protein>